<keyword evidence="3" id="KW-1185">Reference proteome</keyword>
<reference evidence="2" key="1">
    <citation type="journal article" date="2023" name="Mol. Phylogenet. Evol.">
        <title>Genome-scale phylogeny and comparative genomics of the fungal order Sordariales.</title>
        <authorList>
            <person name="Hensen N."/>
            <person name="Bonometti L."/>
            <person name="Westerberg I."/>
            <person name="Brannstrom I.O."/>
            <person name="Guillou S."/>
            <person name="Cros-Aarteil S."/>
            <person name="Calhoun S."/>
            <person name="Haridas S."/>
            <person name="Kuo A."/>
            <person name="Mondo S."/>
            <person name="Pangilinan J."/>
            <person name="Riley R."/>
            <person name="LaButti K."/>
            <person name="Andreopoulos B."/>
            <person name="Lipzen A."/>
            <person name="Chen C."/>
            <person name="Yan M."/>
            <person name="Daum C."/>
            <person name="Ng V."/>
            <person name="Clum A."/>
            <person name="Steindorff A."/>
            <person name="Ohm R.A."/>
            <person name="Martin F."/>
            <person name="Silar P."/>
            <person name="Natvig D.O."/>
            <person name="Lalanne C."/>
            <person name="Gautier V."/>
            <person name="Ament-Velasquez S.L."/>
            <person name="Kruys A."/>
            <person name="Hutchinson M.I."/>
            <person name="Powell A.J."/>
            <person name="Barry K."/>
            <person name="Miller A.N."/>
            <person name="Grigoriev I.V."/>
            <person name="Debuchy R."/>
            <person name="Gladieux P."/>
            <person name="Hiltunen Thoren M."/>
            <person name="Johannesson H."/>
        </authorList>
    </citation>
    <scope>NUCLEOTIDE SEQUENCE</scope>
    <source>
        <strain evidence="2">FGSC 1904</strain>
    </source>
</reference>
<proteinExistence type="predicted"/>
<keyword evidence="1" id="KW-1133">Transmembrane helix</keyword>
<accession>A0AAE0PBA4</accession>
<keyword evidence="1" id="KW-0472">Membrane</keyword>
<dbReference type="AlphaFoldDB" id="A0AAE0PBA4"/>
<evidence type="ECO:0000256" key="1">
    <source>
        <dbReference type="SAM" id="Phobius"/>
    </source>
</evidence>
<evidence type="ECO:0000313" key="3">
    <source>
        <dbReference type="Proteomes" id="UP001281003"/>
    </source>
</evidence>
<name>A0AAE0PBA4_SORBR</name>
<evidence type="ECO:0000313" key="2">
    <source>
        <dbReference type="EMBL" id="KAK3396718.1"/>
    </source>
</evidence>
<sequence>MAFGMGAQGGARRAAQGRFFVLFCWFLCALGYLTASFYHTLYNLLSLAKSYMYMFGITVPYHALANHNLLLVILHRITVTHMCTFLCSRLLRP</sequence>
<organism evidence="2 3">
    <name type="scientific">Sordaria brevicollis</name>
    <dbReference type="NCBI Taxonomy" id="83679"/>
    <lineage>
        <taxon>Eukaryota</taxon>
        <taxon>Fungi</taxon>
        <taxon>Dikarya</taxon>
        <taxon>Ascomycota</taxon>
        <taxon>Pezizomycotina</taxon>
        <taxon>Sordariomycetes</taxon>
        <taxon>Sordariomycetidae</taxon>
        <taxon>Sordariales</taxon>
        <taxon>Sordariaceae</taxon>
        <taxon>Sordaria</taxon>
    </lineage>
</organism>
<feature type="transmembrane region" description="Helical" evidence="1">
    <location>
        <begin position="51"/>
        <end position="74"/>
    </location>
</feature>
<dbReference type="EMBL" id="JAUTDP010000008">
    <property type="protein sequence ID" value="KAK3396718.1"/>
    <property type="molecule type" value="Genomic_DNA"/>
</dbReference>
<protein>
    <submittedName>
        <fullName evidence="2">Uncharacterized protein</fullName>
    </submittedName>
</protein>
<gene>
    <name evidence="2" type="ORF">B0T20DRAFT_242071</name>
</gene>
<reference evidence="2" key="2">
    <citation type="submission" date="2023-07" db="EMBL/GenBank/DDBJ databases">
        <authorList>
            <consortium name="Lawrence Berkeley National Laboratory"/>
            <person name="Haridas S."/>
            <person name="Hensen N."/>
            <person name="Bonometti L."/>
            <person name="Westerberg I."/>
            <person name="Brannstrom I.O."/>
            <person name="Guillou S."/>
            <person name="Cros-Aarteil S."/>
            <person name="Calhoun S."/>
            <person name="Kuo A."/>
            <person name="Mondo S."/>
            <person name="Pangilinan J."/>
            <person name="Riley R."/>
            <person name="LaButti K."/>
            <person name="Andreopoulos B."/>
            <person name="Lipzen A."/>
            <person name="Chen C."/>
            <person name="Yanf M."/>
            <person name="Daum C."/>
            <person name="Ng V."/>
            <person name="Clum A."/>
            <person name="Steindorff A."/>
            <person name="Ohm R."/>
            <person name="Martin F."/>
            <person name="Silar P."/>
            <person name="Natvig D."/>
            <person name="Lalanne C."/>
            <person name="Gautier V."/>
            <person name="Ament-velasquez S.L."/>
            <person name="Kruys A."/>
            <person name="Hutchinson M.I."/>
            <person name="Powell A.J."/>
            <person name="Barry K."/>
            <person name="Miller A.N."/>
            <person name="Grigoriev I.V."/>
            <person name="Debuchy R."/>
            <person name="Gladieux P."/>
            <person name="Thoren M.H."/>
            <person name="Johannesson H."/>
        </authorList>
    </citation>
    <scope>NUCLEOTIDE SEQUENCE</scope>
    <source>
        <strain evidence="2">FGSC 1904</strain>
    </source>
</reference>
<comment type="caution">
    <text evidence="2">The sequence shown here is derived from an EMBL/GenBank/DDBJ whole genome shotgun (WGS) entry which is preliminary data.</text>
</comment>
<dbReference type="Proteomes" id="UP001281003">
    <property type="component" value="Unassembled WGS sequence"/>
</dbReference>
<feature type="transmembrane region" description="Helical" evidence="1">
    <location>
        <begin position="20"/>
        <end position="39"/>
    </location>
</feature>
<keyword evidence="1" id="KW-0812">Transmembrane</keyword>